<keyword evidence="1" id="KW-0802">TPR repeat</keyword>
<dbReference type="PANTHER" id="PTHR12558">
    <property type="entry name" value="CELL DIVISION CYCLE 16,23,27"/>
    <property type="match status" value="1"/>
</dbReference>
<organism evidence="3 4">
    <name type="scientific">Sphingobacterium thermophilum</name>
    <dbReference type="NCBI Taxonomy" id="768534"/>
    <lineage>
        <taxon>Bacteria</taxon>
        <taxon>Pseudomonadati</taxon>
        <taxon>Bacteroidota</taxon>
        <taxon>Sphingobacteriia</taxon>
        <taxon>Sphingobacteriales</taxon>
        <taxon>Sphingobacteriaceae</taxon>
        <taxon>Sphingobacterium</taxon>
    </lineage>
</organism>
<accession>A0ABP8QUJ4</accession>
<proteinExistence type="predicted"/>
<dbReference type="Pfam" id="PF13429">
    <property type="entry name" value="TPR_15"/>
    <property type="match status" value="1"/>
</dbReference>
<protein>
    <submittedName>
        <fullName evidence="3">Tetratricopeptide repeat protein</fullName>
    </submittedName>
</protein>
<name>A0ABP8QUJ4_9SPHI</name>
<reference evidence="4" key="1">
    <citation type="journal article" date="2019" name="Int. J. Syst. Evol. Microbiol.">
        <title>The Global Catalogue of Microorganisms (GCM) 10K type strain sequencing project: providing services to taxonomists for standard genome sequencing and annotation.</title>
        <authorList>
            <consortium name="The Broad Institute Genomics Platform"/>
            <consortium name="The Broad Institute Genome Sequencing Center for Infectious Disease"/>
            <person name="Wu L."/>
            <person name="Ma J."/>
        </authorList>
    </citation>
    <scope>NUCLEOTIDE SEQUENCE [LARGE SCALE GENOMIC DNA]</scope>
    <source>
        <strain evidence="4">JCM 17858</strain>
    </source>
</reference>
<dbReference type="RefSeq" id="WP_345063569.1">
    <property type="nucleotide sequence ID" value="NZ_BAABGR010000003.1"/>
</dbReference>
<dbReference type="InterPro" id="IPR019734">
    <property type="entry name" value="TPR_rpt"/>
</dbReference>
<comment type="caution">
    <text evidence="3">The sequence shown here is derived from an EMBL/GenBank/DDBJ whole genome shotgun (WGS) entry which is preliminary data.</text>
</comment>
<keyword evidence="4" id="KW-1185">Reference proteome</keyword>
<dbReference type="PROSITE" id="PS50005">
    <property type="entry name" value="TPR"/>
    <property type="match status" value="3"/>
</dbReference>
<feature type="repeat" description="TPR" evidence="1">
    <location>
        <begin position="408"/>
        <end position="441"/>
    </location>
</feature>
<gene>
    <name evidence="3" type="ORF">GCM10023173_02490</name>
</gene>
<dbReference type="SUPFAM" id="SSF48452">
    <property type="entry name" value="TPR-like"/>
    <property type="match status" value="2"/>
</dbReference>
<dbReference type="Proteomes" id="UP001500394">
    <property type="component" value="Unassembled WGS sequence"/>
</dbReference>
<dbReference type="SMART" id="SM00028">
    <property type="entry name" value="TPR"/>
    <property type="match status" value="8"/>
</dbReference>
<sequence length="566" mass="64759">MGIKKFLVVVFFLLGAVWSFAQESKEPPYKDKLQQVESFLRNGNLREGLDILEQITKDYPQAAEVFYAKGLLYGQSGNMEEAIANARKAYELEKSNLAFSNLLMDIYKRQGMFEEAILLVKNLKNFYPKAEGLDRELLLLYTQNNQLDKAEAHYQTMAKTQHSDTLDLVMAEIYLNKNEHAKAKTLLQPLNGKTKIADIYAYLSYIHNREGKQKEAISTIEQGIKITNDKSLYLDLADLYKDQGKTEPMFAALKEGFTATTTSFDDKYRVLANLVYNEKVLSDTKLIQLADVLVLNHPDMLAAQVIRGELFWRKGDVEDARTIFLKVVNSNVRYVDAWRLLINTDLALNQPDEGIKHSQEALRHNPNNSQLLYFSALAHIAKSDWQKGREVLETALNFSENENSYLRSMIYGTLGDVYHQLNEKDLSDVAYEEAIALDSTNVGALNNYAYYLAQRKKDLHRAERFSKLSNDLEPNSATLMDTYAWVLFQQGKFREALSWIEKAVKMETNSAVLFDHYGDILIKLGKEKEALKQWQKALEIHMANAEENAANIDKIKTKISGKKYVE</sequence>
<dbReference type="PANTHER" id="PTHR12558:SF13">
    <property type="entry name" value="CELL DIVISION CYCLE PROTEIN 27 HOMOLOG"/>
    <property type="match status" value="1"/>
</dbReference>
<feature type="chain" id="PRO_5047123645" evidence="2">
    <location>
        <begin position="22"/>
        <end position="566"/>
    </location>
</feature>
<dbReference type="Gene3D" id="1.25.40.10">
    <property type="entry name" value="Tetratricopeptide repeat domain"/>
    <property type="match status" value="2"/>
</dbReference>
<evidence type="ECO:0000256" key="2">
    <source>
        <dbReference type="SAM" id="SignalP"/>
    </source>
</evidence>
<feature type="signal peptide" evidence="2">
    <location>
        <begin position="1"/>
        <end position="21"/>
    </location>
</feature>
<evidence type="ECO:0000256" key="1">
    <source>
        <dbReference type="PROSITE-ProRule" id="PRU00339"/>
    </source>
</evidence>
<dbReference type="EMBL" id="BAABGR010000003">
    <property type="protein sequence ID" value="GAA4510698.1"/>
    <property type="molecule type" value="Genomic_DNA"/>
</dbReference>
<dbReference type="InterPro" id="IPR002885">
    <property type="entry name" value="PPR_rpt"/>
</dbReference>
<evidence type="ECO:0000313" key="4">
    <source>
        <dbReference type="Proteomes" id="UP001500394"/>
    </source>
</evidence>
<keyword evidence="2" id="KW-0732">Signal</keyword>
<dbReference type="Pfam" id="PF13432">
    <property type="entry name" value="TPR_16"/>
    <property type="match status" value="1"/>
</dbReference>
<dbReference type="InterPro" id="IPR011990">
    <property type="entry name" value="TPR-like_helical_dom_sf"/>
</dbReference>
<dbReference type="Pfam" id="PF01535">
    <property type="entry name" value="PPR"/>
    <property type="match status" value="1"/>
</dbReference>
<feature type="repeat" description="TPR" evidence="1">
    <location>
        <begin position="511"/>
        <end position="544"/>
    </location>
</feature>
<feature type="repeat" description="TPR" evidence="1">
    <location>
        <begin position="63"/>
        <end position="96"/>
    </location>
</feature>
<evidence type="ECO:0000313" key="3">
    <source>
        <dbReference type="EMBL" id="GAA4510698.1"/>
    </source>
</evidence>